<feature type="disulfide bond" evidence="9">
    <location>
        <begin position="647"/>
        <end position="674"/>
    </location>
</feature>
<feature type="disulfide bond" evidence="9">
    <location>
        <begin position="1238"/>
        <end position="1281"/>
    </location>
</feature>
<keyword evidence="2 9" id="KW-0768">Sushi</keyword>
<feature type="domain" description="Sushi" evidence="13">
    <location>
        <begin position="1725"/>
        <end position="1789"/>
    </location>
</feature>
<evidence type="ECO:0000256" key="2">
    <source>
        <dbReference type="ARBA" id="ARBA00022659"/>
    </source>
</evidence>
<evidence type="ECO:0000256" key="12">
    <source>
        <dbReference type="SAM" id="SignalP"/>
    </source>
</evidence>
<feature type="disulfide bond" evidence="9">
    <location>
        <begin position="1514"/>
        <end position="1541"/>
    </location>
</feature>
<feature type="domain" description="Sushi" evidence="13">
    <location>
        <begin position="677"/>
        <end position="737"/>
    </location>
</feature>
<dbReference type="PANTHER" id="PTHR19325">
    <property type="entry name" value="COMPLEMENT COMPONENT-RELATED SUSHI DOMAIN-CONTAINING"/>
    <property type="match status" value="1"/>
</dbReference>
<evidence type="ECO:0000256" key="3">
    <source>
        <dbReference type="ARBA" id="ARBA00022729"/>
    </source>
</evidence>
<feature type="domain" description="Sushi" evidence="13">
    <location>
        <begin position="1666"/>
        <end position="1724"/>
    </location>
</feature>
<feature type="disulfide bond" evidence="9">
    <location>
        <begin position="1327"/>
        <end position="1354"/>
    </location>
</feature>
<evidence type="ECO:0000256" key="9">
    <source>
        <dbReference type="PROSITE-ProRule" id="PRU00302"/>
    </source>
</evidence>
<dbReference type="OrthoDB" id="6127264at2759"/>
<sequence length="2085" mass="225401">MGSGRRCSLLLVMLVVLVVLVVLPAAWGDCGPLPNISHAEPRGDIKHQQSFSVGSTVTFGCVPGYTRRPFLSDTIQCLPNSRWSSPPDFCGLISCPPPPAIPHGQHSGNSSGEFVFGSVAAYTCEPGLELVGEDTLLCTTDSGDNGTWSGALPSCRVKTTAETNQTNPSEENPYWLVPPVVLGILAGIIMRRKESEKHSYNVNFQKHEMKGREAVMHPWVTEEKKQLKLWNSYFCHKGNCHVCTSCEEQLHGDLAPLSEPTRHGCASCQDWLSSQPQRPRTYSVPSVGDGDSWSPAGSSSPAEAVDVLRGNGTGEAAPGWSEAEQPMDHQSDHICPICESWLRAHTGQGDSSAVTPAEWQDKGPPGSVCPPCLDRQLLSLVQGDTASSPVCPLAGEGTPAHLAPLHSPGCHVCPVCSAPSHAHLCQPQRLAPDGAQCRFPRIQHGTVSPFRYYYRILDTVTFTCHPGYTLRGPSSSTCESGSRWNPPLPECKKEVTCPRPPNIANGLHSGQSSARFPQGVTVSYSCKEGFQLLGNVSTTCSDSGLWSRPLPRCEAIGCQAPEVRNGKVHNVRSAYAAGETLHFDCHPGYAAEGSDEARCQPGGAWDPPLLVCQRVRPCPTPPEVANGNHNGQDKAGFTMGMSVRYTCNPGYYLVGNVAVTCRVSGTWSQPHPRCEEVTCPRPPNIANGLHSGQASARFPRGVTVSYSCKEGFQLLGNVSTTCSDSGLWSRPLPRCEAIGCQAPEVQNGKVHNVRSAYAAGETLHFDCHPGYAAEGSDEARCQPGGAWDPPLLVCQRVRPCPMPPEVANGNHNGQDKAFFTFGMSVRYTCNPGYYLVGNAAVTCRVSGTWSQPRPRCEGIPCEPPPDIPNGRHTGRLLSEFHYGTAVTYTCNPGFPLHGEPSIHCTTRDGKNGVWSEPLPACGAGCRAPARLGFAELKEPYRIRTVFPEGSRVEYVCLPGYTQLPGVSPAITCLRNQTWSAALEFCQRKQCPSPGNPANGRAVVLTDLLFGSKINYTCDKGYKLVGDSQRICELSGTRVSWSGDPPACQRISCAAPPAIPQGTHTGGSRDTFSFGDVVTYSCASGLALLGDASLSCTSADGEHGTWSGAVPRCQEVRCPAPPNIANGQHSASPGARHGLGSAVLYSCAEGYALVGNASIHCTAKGTWSRPQPRCQAIGCTRPEIENGKVAGSETTYRLEDIIFFECNLGYALKGSQESQCQFGGKWHPPVPTCEKLPPCPSPPIIRNGQHDSKGVVEFIPGMSVKYYCDPGYVLTGKTMVSCLPSGVWSIPYPRCEVITCSSPSIKDGEVAEGQRAVYHPGDNVTFQCHPGFVLRGSRGAKCQPDSRWVPAVPTCQPVVLCPPPPVIAHATLSTEPGVNFTSGTSVSYSCQPGFSLLGDPALLCTAWGNWSLPYPRCAAGCGTPTPLLFAELSEEYENQTEFPVGMTVNYTCRPGYVEQPQISPIITCLENLTWSEAQEFCKMLQCPSPPNIDKGKHNSQDLEVFPTGMVVNYSCDPGYSLLGEASIYCTDSGNWSLPLPQCAGKQCKHPEPPRNGRVVVLTDLLFGSTVNYTCDEGYRLVGQSQRRCEILGRDVGWTGLPPICQRVVCPAPQVPNGRVAVPKPRYTYRDSVTFKCRRGFTLRGHPTSQCQGDRRWHPPVPVCEREIRCEFPDVQGVKKAIKGNTYRSGTNITLECDDGYVLEGISHTQCQEDFSWDPPVPACKLSTCPVPERLQYAELDQPFREMKDFPVGTEISFTCRPGYVRAPGVALTRTCGADLQWSPTDVFCKERRCEYPGDLENGYFNPGDLTFGSKLTFACNEGYRLRGNEEISCNIKGGGVGWSGTLPYCEMVKCEDPKVENGRKTSGFGFPYRYKDSVVFQCDPGYVMIGADVISCGENNAWVPPIPTCKKISAAECPAPKIPNGVLVPDRRVYGRGESVQIRCNPGCSFPDGSAEVTVTCQEQSSWGALQHCACEPEGSGSTPVISYGRVTAGQKPSYSVGDLITIECYPGYTLHGEAQIRYIGNNQWAPAVPTCQLSGYIIAIICVIVVVVLLLAAFWIYKKFFSQNGKRDSTPSSAEYKMCKA</sequence>
<reference evidence="14 15" key="1">
    <citation type="submission" date="2018-07" db="EMBL/GenBank/DDBJ databases">
        <title>A high quality draft genome assembly of the barn swallow (H. rustica rustica).</title>
        <authorList>
            <person name="Formenti G."/>
            <person name="Chiara M."/>
            <person name="Poveda L."/>
            <person name="Francoijs K.-J."/>
            <person name="Bonisoli-Alquati A."/>
            <person name="Canova L."/>
            <person name="Gianfranceschi L."/>
            <person name="Horner D.S."/>
            <person name="Saino N."/>
        </authorList>
    </citation>
    <scope>NUCLEOTIDE SEQUENCE [LARGE SCALE GENOMIC DNA]</scope>
    <source>
        <strain evidence="14">Chelidonia</strain>
        <tissue evidence="14">Blood</tissue>
    </source>
</reference>
<feature type="domain" description="Sushi" evidence="13">
    <location>
        <begin position="93"/>
        <end position="157"/>
    </location>
</feature>
<feature type="disulfide bond" evidence="9">
    <location>
        <begin position="1389"/>
        <end position="1416"/>
    </location>
</feature>
<feature type="domain" description="Sushi" evidence="13">
    <location>
        <begin position="1297"/>
        <end position="1356"/>
    </location>
</feature>
<keyword evidence="11" id="KW-0812">Transmembrane</keyword>
<feature type="disulfide bond" evidence="9">
    <location>
        <begin position="464"/>
        <end position="491"/>
    </location>
</feature>
<feature type="disulfide bond" evidence="9">
    <location>
        <begin position="1146"/>
        <end position="1173"/>
    </location>
</feature>
<feature type="disulfide bond" evidence="9">
    <location>
        <begin position="679"/>
        <end position="722"/>
    </location>
</feature>
<feature type="disulfide bond" evidence="9">
    <location>
        <begin position="800"/>
        <end position="843"/>
    </location>
</feature>
<evidence type="ECO:0000256" key="11">
    <source>
        <dbReference type="SAM" id="Phobius"/>
    </source>
</evidence>
<keyword evidence="11" id="KW-0472">Membrane</keyword>
<feature type="domain" description="Sushi" evidence="13">
    <location>
        <begin position="934"/>
        <end position="987"/>
    </location>
</feature>
<keyword evidence="8" id="KW-0325">Glycoprotein</keyword>
<keyword evidence="5" id="KW-0391">Immunity</keyword>
<feature type="disulfide bond" evidence="9">
    <location>
        <begin position="618"/>
        <end position="661"/>
    </location>
</feature>
<keyword evidence="7 9" id="KW-1015">Disulfide bond</keyword>
<gene>
    <name evidence="14" type="ORF">DUI87_24032</name>
</gene>
<feature type="disulfide bond" evidence="9">
    <location>
        <begin position="708"/>
        <end position="735"/>
    </location>
</feature>
<dbReference type="Proteomes" id="UP000269221">
    <property type="component" value="Unassembled WGS sequence"/>
</dbReference>
<keyword evidence="6" id="KW-0180">Complement pathway</keyword>
<feature type="disulfide bond" evidence="9">
    <location>
        <begin position="585"/>
        <end position="612"/>
    </location>
</feature>
<feature type="domain" description="Sushi" evidence="13">
    <location>
        <begin position="28"/>
        <end position="92"/>
    </location>
</feature>
<keyword evidence="3 12" id="KW-0732">Signal</keyword>
<feature type="disulfide bond" evidence="9">
    <location>
        <begin position="1267"/>
        <end position="1294"/>
    </location>
</feature>
<feature type="domain" description="Sushi" evidence="13">
    <location>
        <begin position="798"/>
        <end position="858"/>
    </location>
</feature>
<feature type="disulfide bond" evidence="9">
    <location>
        <begin position="497"/>
        <end position="540"/>
    </location>
</feature>
<dbReference type="InterPro" id="IPR035976">
    <property type="entry name" value="Sushi/SCR/CCP_sf"/>
</dbReference>
<dbReference type="InterPro" id="IPR050350">
    <property type="entry name" value="Compl-Cell_Adhes-Reg"/>
</dbReference>
<feature type="transmembrane region" description="Helical" evidence="11">
    <location>
        <begin position="2040"/>
        <end position="2061"/>
    </location>
</feature>
<dbReference type="STRING" id="333673.A0A3M0JKT3"/>
<feature type="disulfide bond" evidence="9">
    <location>
        <begin position="526"/>
        <end position="553"/>
    </location>
</feature>
<feature type="disulfide bond" evidence="9">
    <location>
        <begin position="767"/>
        <end position="794"/>
    </location>
</feature>
<feature type="domain" description="Sushi" evidence="13">
    <location>
        <begin position="1358"/>
        <end position="1418"/>
    </location>
</feature>
<dbReference type="SUPFAM" id="SSF57535">
    <property type="entry name" value="Complement control module/SCR domain"/>
    <property type="match status" value="28"/>
</dbReference>
<feature type="domain" description="Sushi" evidence="13">
    <location>
        <begin position="1176"/>
        <end position="1234"/>
    </location>
</feature>
<feature type="compositionally biased region" description="Polar residues" evidence="10">
    <location>
        <begin position="270"/>
        <end position="284"/>
    </location>
</feature>
<feature type="disulfide bond" evidence="9">
    <location>
        <begin position="95"/>
        <end position="138"/>
    </location>
</feature>
<feature type="domain" description="Sushi" evidence="13">
    <location>
        <begin position="616"/>
        <end position="676"/>
    </location>
</feature>
<comment type="caution">
    <text evidence="14">The sequence shown here is derived from an EMBL/GenBank/DDBJ whole genome shotgun (WGS) entry which is preliminary data.</text>
</comment>
<evidence type="ECO:0000313" key="15">
    <source>
        <dbReference type="Proteomes" id="UP000269221"/>
    </source>
</evidence>
<dbReference type="Pfam" id="PF00084">
    <property type="entry name" value="Sushi"/>
    <property type="match status" value="28"/>
</dbReference>
<feature type="domain" description="Sushi" evidence="13">
    <location>
        <begin position="495"/>
        <end position="555"/>
    </location>
</feature>
<accession>A0A3M0JKT3</accession>
<feature type="domain" description="Sushi" evidence="13">
    <location>
        <begin position="1236"/>
        <end position="1296"/>
    </location>
</feature>
<organism evidence="14 15">
    <name type="scientific">Hirundo rustica rustica</name>
    <dbReference type="NCBI Taxonomy" id="333673"/>
    <lineage>
        <taxon>Eukaryota</taxon>
        <taxon>Metazoa</taxon>
        <taxon>Chordata</taxon>
        <taxon>Craniata</taxon>
        <taxon>Vertebrata</taxon>
        <taxon>Euteleostomi</taxon>
        <taxon>Archelosauria</taxon>
        <taxon>Archosauria</taxon>
        <taxon>Dinosauria</taxon>
        <taxon>Saurischia</taxon>
        <taxon>Theropoda</taxon>
        <taxon>Coelurosauria</taxon>
        <taxon>Aves</taxon>
        <taxon>Neognathae</taxon>
        <taxon>Neoaves</taxon>
        <taxon>Telluraves</taxon>
        <taxon>Australaves</taxon>
        <taxon>Passeriformes</taxon>
        <taxon>Sylvioidea</taxon>
        <taxon>Hirundinidae</taxon>
        <taxon>Hirundo</taxon>
    </lineage>
</organism>
<dbReference type="FunFam" id="2.10.70.10:FF:000055">
    <property type="entry name" value="Complement decay-accelerating factor, GPI-anchored"/>
    <property type="match status" value="2"/>
</dbReference>
<feature type="disulfide bond" evidence="9">
    <location>
        <begin position="1881"/>
        <end position="1908"/>
    </location>
</feature>
<evidence type="ECO:0000256" key="8">
    <source>
        <dbReference type="ARBA" id="ARBA00023180"/>
    </source>
</evidence>
<dbReference type="GO" id="GO:0006958">
    <property type="term" value="P:complement activation, classical pathway"/>
    <property type="evidence" value="ECO:0007669"/>
    <property type="project" value="UniProtKB-KW"/>
</dbReference>
<dbReference type="CDD" id="cd00033">
    <property type="entry name" value="CCP"/>
    <property type="match status" value="27"/>
</dbReference>
<feature type="domain" description="Sushi" evidence="13">
    <location>
        <begin position="1790"/>
        <end position="1850"/>
    </location>
</feature>
<feature type="domain" description="Sushi" evidence="13">
    <location>
        <begin position="1483"/>
        <end position="1543"/>
    </location>
</feature>
<dbReference type="FunFam" id="2.10.70.10:FF:000070">
    <property type="entry name" value="Complement C3d receptor 2"/>
    <property type="match status" value="1"/>
</dbReference>
<feature type="chain" id="PRO_5017978972" description="Sushi domain-containing protein" evidence="12">
    <location>
        <begin position="29"/>
        <end position="2085"/>
    </location>
</feature>
<feature type="disulfide bond" evidence="9">
    <location>
        <begin position="1205"/>
        <end position="1232"/>
    </location>
</feature>
<keyword evidence="4" id="KW-0677">Repeat</keyword>
<feature type="disulfide bond" evidence="9">
    <location>
        <begin position="1117"/>
        <end position="1160"/>
    </location>
</feature>
<comment type="caution">
    <text evidence="9">Lacks conserved residue(s) required for the propagation of feature annotation.</text>
</comment>
<feature type="disulfide bond" evidence="9">
    <location>
        <begin position="861"/>
        <end position="904"/>
    </location>
</feature>
<dbReference type="FunFam" id="2.10.70.10:FF:000014">
    <property type="entry name" value="Membrane cofactor protein"/>
    <property type="match status" value="9"/>
</dbReference>
<dbReference type="GO" id="GO:0045087">
    <property type="term" value="P:innate immune response"/>
    <property type="evidence" value="ECO:0007669"/>
    <property type="project" value="UniProtKB-KW"/>
</dbReference>
<feature type="disulfide bond" evidence="9">
    <location>
        <begin position="2008"/>
        <end position="2035"/>
    </location>
</feature>
<evidence type="ECO:0000256" key="6">
    <source>
        <dbReference type="ARBA" id="ARBA00022875"/>
    </source>
</evidence>
<dbReference type="SMART" id="SM00032">
    <property type="entry name" value="CCP"/>
    <property type="match status" value="28"/>
</dbReference>
<feature type="disulfide bond" evidence="9">
    <location>
        <begin position="829"/>
        <end position="856"/>
    </location>
</feature>
<evidence type="ECO:0000256" key="7">
    <source>
        <dbReference type="ARBA" id="ARBA00023157"/>
    </source>
</evidence>
<feature type="disulfide bond" evidence="9">
    <location>
        <begin position="1052"/>
        <end position="1095"/>
    </location>
</feature>
<keyword evidence="11" id="KW-1133">Transmembrane helix</keyword>
<feature type="disulfide bond" evidence="9">
    <location>
        <begin position="1360"/>
        <end position="1403"/>
    </location>
</feature>
<feature type="domain" description="Sushi" evidence="13">
    <location>
        <begin position="1419"/>
        <end position="1482"/>
    </location>
</feature>
<feature type="domain" description="Sushi" evidence="13">
    <location>
        <begin position="988"/>
        <end position="1049"/>
    </location>
</feature>
<feature type="domain" description="Sushi" evidence="13">
    <location>
        <begin position="1050"/>
        <end position="1114"/>
    </location>
</feature>
<proteinExistence type="predicted"/>
<feature type="disulfide bond" evidence="9">
    <location>
        <begin position="1635"/>
        <end position="1662"/>
    </location>
</feature>
<keyword evidence="1" id="KW-0399">Innate immunity</keyword>
<feature type="domain" description="Sushi" evidence="13">
    <location>
        <begin position="1851"/>
        <end position="1910"/>
    </location>
</feature>
<feature type="domain" description="Sushi" evidence="13">
    <location>
        <begin position="435"/>
        <end position="493"/>
    </location>
</feature>
<feature type="domain" description="Sushi" evidence="13">
    <location>
        <begin position="738"/>
        <end position="796"/>
    </location>
</feature>
<dbReference type="PROSITE" id="PS50923">
    <property type="entry name" value="SUSHI"/>
    <property type="match status" value="27"/>
</dbReference>
<feature type="domain" description="Sushi" evidence="13">
    <location>
        <begin position="556"/>
        <end position="614"/>
    </location>
</feature>
<evidence type="ECO:0000259" key="13">
    <source>
        <dbReference type="PROSITE" id="PS50923"/>
    </source>
</evidence>
<feature type="disulfide bond" evidence="9">
    <location>
        <begin position="1695"/>
        <end position="1722"/>
    </location>
</feature>
<feature type="region of interest" description="Disordered" evidence="10">
    <location>
        <begin position="268"/>
        <end position="304"/>
    </location>
</feature>
<name>A0A3M0JKT3_HIRRU</name>
<keyword evidence="15" id="KW-1185">Reference proteome</keyword>
<feature type="domain" description="Sushi" evidence="13">
    <location>
        <begin position="1115"/>
        <end position="1175"/>
    </location>
</feature>
<evidence type="ECO:0000256" key="5">
    <source>
        <dbReference type="ARBA" id="ARBA00022859"/>
    </source>
</evidence>
<dbReference type="InterPro" id="IPR000436">
    <property type="entry name" value="Sushi_SCR_CCP_dom"/>
</dbReference>
<feature type="disulfide bond" evidence="9">
    <location>
        <begin position="1485"/>
        <end position="1528"/>
    </location>
</feature>
<evidence type="ECO:0000256" key="4">
    <source>
        <dbReference type="ARBA" id="ARBA00022737"/>
    </source>
</evidence>
<feature type="domain" description="Sushi" evidence="13">
    <location>
        <begin position="1544"/>
        <end position="1605"/>
    </location>
</feature>
<feature type="domain" description="Sushi" evidence="13">
    <location>
        <begin position="1972"/>
        <end position="2037"/>
    </location>
</feature>
<dbReference type="Gene3D" id="2.10.70.10">
    <property type="entry name" value="Complement Module, domain 1"/>
    <property type="match status" value="28"/>
</dbReference>
<evidence type="ECO:0000313" key="14">
    <source>
        <dbReference type="EMBL" id="RMB99299.1"/>
    </source>
</evidence>
<protein>
    <recommendedName>
        <fullName evidence="13">Sushi domain-containing protein</fullName>
    </recommendedName>
</protein>
<feature type="signal peptide" evidence="12">
    <location>
        <begin position="1"/>
        <end position="28"/>
    </location>
</feature>
<evidence type="ECO:0000256" key="1">
    <source>
        <dbReference type="ARBA" id="ARBA00022588"/>
    </source>
</evidence>
<feature type="domain" description="Sushi" evidence="13">
    <location>
        <begin position="859"/>
        <end position="923"/>
    </location>
</feature>
<dbReference type="PANTHER" id="PTHR19325:SF560">
    <property type="entry name" value="SUSHI, VON WILLEBRAND FACTOR TYPE A, EGF AND PENTRAXIN DOMAIN-CONTAINING PROTEIN 1"/>
    <property type="match status" value="1"/>
</dbReference>
<dbReference type="EMBL" id="QRBI01000149">
    <property type="protein sequence ID" value="RMB99299.1"/>
    <property type="molecule type" value="Genomic_DNA"/>
</dbReference>
<feature type="domain" description="Sushi" evidence="13">
    <location>
        <begin position="1606"/>
        <end position="1664"/>
    </location>
</feature>
<evidence type="ECO:0000256" key="10">
    <source>
        <dbReference type="SAM" id="MobiDB-lite"/>
    </source>
</evidence>